<gene>
    <name evidence="1" type="ORF">BJ138DRAFT_363889</name>
</gene>
<organism evidence="1 2">
    <name type="scientific">Hygrophoropsis aurantiaca</name>
    <dbReference type="NCBI Taxonomy" id="72124"/>
    <lineage>
        <taxon>Eukaryota</taxon>
        <taxon>Fungi</taxon>
        <taxon>Dikarya</taxon>
        <taxon>Basidiomycota</taxon>
        <taxon>Agaricomycotina</taxon>
        <taxon>Agaricomycetes</taxon>
        <taxon>Agaricomycetidae</taxon>
        <taxon>Boletales</taxon>
        <taxon>Coniophorineae</taxon>
        <taxon>Hygrophoropsidaceae</taxon>
        <taxon>Hygrophoropsis</taxon>
    </lineage>
</organism>
<accession>A0ACB8ANE1</accession>
<name>A0ACB8ANE1_9AGAM</name>
<protein>
    <submittedName>
        <fullName evidence="1">Uncharacterized protein</fullName>
    </submittedName>
</protein>
<comment type="caution">
    <text evidence="1">The sequence shown here is derived from an EMBL/GenBank/DDBJ whole genome shotgun (WGS) entry which is preliminary data.</text>
</comment>
<proteinExistence type="predicted"/>
<dbReference type="Proteomes" id="UP000790377">
    <property type="component" value="Unassembled WGS sequence"/>
</dbReference>
<sequence length="352" mass="37452">MGIQNAYLSPVSITNLSFNRQAQTQVDTRTQMYAGRCIGTQDQQGQGQDLNGTMQSIDHRPTLWITMPTPDMSNSQCCSSASVSNFIPFPGSRDNDIAYRNSSTIQPDPKLNLNPPQPSNLKSISPYSTIPKNNINTGTESRHALGASRTPAFKRCTLHGDTIIDPGAANPTSTTDGSGYQAKRRSLPTHASINVSESATPPANAANPISDPSQDSPSAAFQVSDQLLPIPACKHRSERRLTWTKVLRALMPKKRFSFNNGPPAGEVSGIISTASTDLRPTRRMTAPGSMARSVPALGPGPISASVTSSARPAPGDIEIDTSSSSKPKRLLKSAGHRSAPPAPRVAFASLLL</sequence>
<keyword evidence="2" id="KW-1185">Reference proteome</keyword>
<evidence type="ECO:0000313" key="1">
    <source>
        <dbReference type="EMBL" id="KAH7914538.1"/>
    </source>
</evidence>
<reference evidence="1" key="1">
    <citation type="journal article" date="2021" name="New Phytol.">
        <title>Evolutionary innovations through gain and loss of genes in the ectomycorrhizal Boletales.</title>
        <authorList>
            <person name="Wu G."/>
            <person name="Miyauchi S."/>
            <person name="Morin E."/>
            <person name="Kuo A."/>
            <person name="Drula E."/>
            <person name="Varga T."/>
            <person name="Kohler A."/>
            <person name="Feng B."/>
            <person name="Cao Y."/>
            <person name="Lipzen A."/>
            <person name="Daum C."/>
            <person name="Hundley H."/>
            <person name="Pangilinan J."/>
            <person name="Johnson J."/>
            <person name="Barry K."/>
            <person name="LaButti K."/>
            <person name="Ng V."/>
            <person name="Ahrendt S."/>
            <person name="Min B."/>
            <person name="Choi I.G."/>
            <person name="Park H."/>
            <person name="Plett J.M."/>
            <person name="Magnuson J."/>
            <person name="Spatafora J.W."/>
            <person name="Nagy L.G."/>
            <person name="Henrissat B."/>
            <person name="Grigoriev I.V."/>
            <person name="Yang Z.L."/>
            <person name="Xu J."/>
            <person name="Martin F.M."/>
        </authorList>
    </citation>
    <scope>NUCLEOTIDE SEQUENCE</scope>
    <source>
        <strain evidence="1">ATCC 28755</strain>
    </source>
</reference>
<evidence type="ECO:0000313" key="2">
    <source>
        <dbReference type="Proteomes" id="UP000790377"/>
    </source>
</evidence>
<dbReference type="EMBL" id="MU267612">
    <property type="protein sequence ID" value="KAH7914538.1"/>
    <property type="molecule type" value="Genomic_DNA"/>
</dbReference>